<dbReference type="Proteomes" id="UP000625316">
    <property type="component" value="Unassembled WGS sequence"/>
</dbReference>
<evidence type="ECO:0000256" key="7">
    <source>
        <dbReference type="ARBA" id="ARBA00022842"/>
    </source>
</evidence>
<dbReference type="Pfam" id="PF09827">
    <property type="entry name" value="CRISPR_Cas2"/>
    <property type="match status" value="1"/>
</dbReference>
<dbReference type="PANTHER" id="PTHR34405:SF3">
    <property type="entry name" value="CRISPR-ASSOCIATED ENDORIBONUCLEASE CAS2 3"/>
    <property type="match status" value="1"/>
</dbReference>
<dbReference type="EMBL" id="JADEXQ010000144">
    <property type="protein sequence ID" value="MBE9033034.1"/>
    <property type="molecule type" value="Genomic_DNA"/>
</dbReference>
<keyword evidence="6 9" id="KW-0378">Hydrolase</keyword>
<evidence type="ECO:0000313" key="12">
    <source>
        <dbReference type="Proteomes" id="UP000625316"/>
    </source>
</evidence>
<evidence type="ECO:0000256" key="3">
    <source>
        <dbReference type="ARBA" id="ARBA00022722"/>
    </source>
</evidence>
<dbReference type="SUPFAM" id="SSF143430">
    <property type="entry name" value="TTP0101/SSO1404-like"/>
    <property type="match status" value="1"/>
</dbReference>
<comment type="subunit">
    <text evidence="9">Homodimer, forms a heterotetramer with a Cas1 homodimer.</text>
</comment>
<dbReference type="InterPro" id="IPR019199">
    <property type="entry name" value="Virulence_VapD/CRISPR_Cas2"/>
</dbReference>
<dbReference type="NCBIfam" id="TIGR01573">
    <property type="entry name" value="cas2"/>
    <property type="match status" value="1"/>
</dbReference>
<evidence type="ECO:0000256" key="10">
    <source>
        <dbReference type="PIRNR" id="PIRNR032582"/>
    </source>
</evidence>
<dbReference type="GO" id="GO:0043571">
    <property type="term" value="P:maintenance of CRISPR repeat elements"/>
    <property type="evidence" value="ECO:0007669"/>
    <property type="project" value="UniProtKB-UniRule"/>
</dbReference>
<name>A0A928Z5P6_9CYAN</name>
<evidence type="ECO:0000256" key="8">
    <source>
        <dbReference type="ARBA" id="ARBA00023118"/>
    </source>
</evidence>
<dbReference type="AlphaFoldDB" id="A0A928Z5P6"/>
<organism evidence="11 12">
    <name type="scientific">Romeriopsis navalis LEGE 11480</name>
    <dbReference type="NCBI Taxonomy" id="2777977"/>
    <lineage>
        <taxon>Bacteria</taxon>
        <taxon>Bacillati</taxon>
        <taxon>Cyanobacteriota</taxon>
        <taxon>Cyanophyceae</taxon>
        <taxon>Leptolyngbyales</taxon>
        <taxon>Leptolyngbyaceae</taxon>
        <taxon>Romeriopsis</taxon>
        <taxon>Romeriopsis navalis</taxon>
    </lineage>
</organism>
<dbReference type="InterPro" id="IPR021127">
    <property type="entry name" value="CRISPR_associated_Cas2"/>
</dbReference>
<dbReference type="CDD" id="cd09725">
    <property type="entry name" value="Cas2_I_II_III"/>
    <property type="match status" value="1"/>
</dbReference>
<evidence type="ECO:0000256" key="9">
    <source>
        <dbReference type="HAMAP-Rule" id="MF_01471"/>
    </source>
</evidence>
<sequence>MPSVRDGFYLVCYDVVDNNRRNRIAKLLKGYGLRVQKSVFECMLNDDQLQMVQKRLHKYLQPEEDQVRFYPMSGHTRRKVMILGVQPDCEVDDDIFIA</sequence>
<dbReference type="HAMAP" id="MF_01471">
    <property type="entry name" value="Cas2"/>
    <property type="match status" value="1"/>
</dbReference>
<keyword evidence="5 9" id="KW-0255">Endonuclease</keyword>
<dbReference type="GO" id="GO:0004521">
    <property type="term" value="F:RNA endonuclease activity"/>
    <property type="evidence" value="ECO:0007669"/>
    <property type="project" value="UniProtKB-UniRule"/>
</dbReference>
<keyword evidence="8 9" id="KW-0051">Antiviral defense</keyword>
<accession>A0A928Z5P6</accession>
<keyword evidence="4 9" id="KW-0479">Metal-binding</keyword>
<dbReference type="GO" id="GO:0046872">
    <property type="term" value="F:metal ion binding"/>
    <property type="evidence" value="ECO:0007669"/>
    <property type="project" value="UniProtKB-UniRule"/>
</dbReference>
<evidence type="ECO:0000256" key="1">
    <source>
        <dbReference type="ARBA" id="ARBA00001946"/>
    </source>
</evidence>
<comment type="similarity">
    <text evidence="2 9 10">Belongs to the CRISPR-associated endoribonuclease Cas2 protein family.</text>
</comment>
<dbReference type="RefSeq" id="WP_264327848.1">
    <property type="nucleotide sequence ID" value="NZ_JADEXQ010000144.1"/>
</dbReference>
<evidence type="ECO:0000256" key="5">
    <source>
        <dbReference type="ARBA" id="ARBA00022759"/>
    </source>
</evidence>
<dbReference type="Gene3D" id="3.30.70.240">
    <property type="match status" value="1"/>
</dbReference>
<keyword evidence="7 9" id="KW-0460">Magnesium</keyword>
<dbReference type="PANTHER" id="PTHR34405">
    <property type="entry name" value="CRISPR-ASSOCIATED ENDORIBONUCLEASE CAS2"/>
    <property type="match status" value="1"/>
</dbReference>
<evidence type="ECO:0000256" key="6">
    <source>
        <dbReference type="ARBA" id="ARBA00022801"/>
    </source>
</evidence>
<protein>
    <recommendedName>
        <fullName evidence="9">CRISPR-associated endoribonuclease Cas2</fullName>
        <ecNumber evidence="9">3.1.-.-</ecNumber>
    </recommendedName>
</protein>
<dbReference type="GO" id="GO:0051607">
    <property type="term" value="P:defense response to virus"/>
    <property type="evidence" value="ECO:0007669"/>
    <property type="project" value="UniProtKB-UniRule"/>
</dbReference>
<evidence type="ECO:0000256" key="2">
    <source>
        <dbReference type="ARBA" id="ARBA00009959"/>
    </source>
</evidence>
<comment type="function">
    <text evidence="9">CRISPR (clustered regularly interspaced short palindromic repeat), is an adaptive immune system that provides protection against mobile genetic elements (viruses, transposable elements and conjugative plasmids). CRISPR clusters contain sequences complementary to antecedent mobile elements and target invading nucleic acids. CRISPR clusters are transcribed and processed into CRISPR RNA (crRNA). Functions as a ssRNA-specific endoribonuclease. Involved in the integration of spacer DNA into the CRISPR cassette.</text>
</comment>
<evidence type="ECO:0000256" key="4">
    <source>
        <dbReference type="ARBA" id="ARBA00022723"/>
    </source>
</evidence>
<keyword evidence="12" id="KW-1185">Reference proteome</keyword>
<reference evidence="11" key="1">
    <citation type="submission" date="2020-10" db="EMBL/GenBank/DDBJ databases">
        <authorList>
            <person name="Castelo-Branco R."/>
            <person name="Eusebio N."/>
            <person name="Adriana R."/>
            <person name="Vieira A."/>
            <person name="Brugerolle De Fraissinette N."/>
            <person name="Rezende De Castro R."/>
            <person name="Schneider M.P."/>
            <person name="Vasconcelos V."/>
            <person name="Leao P.N."/>
        </authorList>
    </citation>
    <scope>NUCLEOTIDE SEQUENCE</scope>
    <source>
        <strain evidence="11">LEGE 11480</strain>
    </source>
</reference>
<dbReference type="GO" id="GO:0016787">
    <property type="term" value="F:hydrolase activity"/>
    <property type="evidence" value="ECO:0007669"/>
    <property type="project" value="UniProtKB-KW"/>
</dbReference>
<gene>
    <name evidence="9 11" type="primary">cas2</name>
    <name evidence="11" type="ORF">IQ266_25180</name>
</gene>
<proteinExistence type="inferred from homology"/>
<keyword evidence="3 9" id="KW-0540">Nuclease</keyword>
<dbReference type="EC" id="3.1.-.-" evidence="9"/>
<feature type="binding site" evidence="9">
    <location>
        <position position="14"/>
    </location>
    <ligand>
        <name>Mg(2+)</name>
        <dbReference type="ChEBI" id="CHEBI:18420"/>
        <note>catalytic</note>
    </ligand>
</feature>
<dbReference type="PIRSF" id="PIRSF032582">
    <property type="entry name" value="Cas2"/>
    <property type="match status" value="1"/>
</dbReference>
<evidence type="ECO:0000313" key="11">
    <source>
        <dbReference type="EMBL" id="MBE9033034.1"/>
    </source>
</evidence>
<comment type="cofactor">
    <cofactor evidence="1 9">
        <name>Mg(2+)</name>
        <dbReference type="ChEBI" id="CHEBI:18420"/>
    </cofactor>
</comment>
<comment type="caution">
    <text evidence="11">The sequence shown here is derived from an EMBL/GenBank/DDBJ whole genome shotgun (WGS) entry which is preliminary data.</text>
</comment>